<name>A0ABV9T7Z6_9BACT</name>
<dbReference type="Proteomes" id="UP001595818">
    <property type="component" value="Unassembled WGS sequence"/>
</dbReference>
<evidence type="ECO:0000256" key="3">
    <source>
        <dbReference type="ARBA" id="ARBA00022692"/>
    </source>
</evidence>
<comment type="caution">
    <text evidence="9">The sequence shown here is derived from an EMBL/GenBank/DDBJ whole genome shotgun (WGS) entry which is preliminary data.</text>
</comment>
<gene>
    <name evidence="9" type="ORF">ACFPFU_22955</name>
</gene>
<feature type="transmembrane region" description="Helical" evidence="6">
    <location>
        <begin position="21"/>
        <end position="41"/>
    </location>
</feature>
<feature type="transmembrane region" description="Helical" evidence="6">
    <location>
        <begin position="287"/>
        <end position="306"/>
    </location>
</feature>
<keyword evidence="3 6" id="KW-0812">Transmembrane</keyword>
<dbReference type="PROSITE" id="PS51257">
    <property type="entry name" value="PROKAR_LIPOPROTEIN"/>
    <property type="match status" value="1"/>
</dbReference>
<organism evidence="9 10">
    <name type="scientific">Negadavirga shengliensis</name>
    <dbReference type="NCBI Taxonomy" id="1389218"/>
    <lineage>
        <taxon>Bacteria</taxon>
        <taxon>Pseudomonadati</taxon>
        <taxon>Bacteroidota</taxon>
        <taxon>Cytophagia</taxon>
        <taxon>Cytophagales</taxon>
        <taxon>Cyclobacteriaceae</taxon>
        <taxon>Negadavirga</taxon>
    </lineage>
</organism>
<dbReference type="EMBL" id="JBHSJJ010000019">
    <property type="protein sequence ID" value="MFC4874581.1"/>
    <property type="molecule type" value="Genomic_DNA"/>
</dbReference>
<evidence type="ECO:0000259" key="7">
    <source>
        <dbReference type="Pfam" id="PF02687"/>
    </source>
</evidence>
<keyword evidence="5 6" id="KW-0472">Membrane</keyword>
<evidence type="ECO:0000313" key="9">
    <source>
        <dbReference type="EMBL" id="MFC4874581.1"/>
    </source>
</evidence>
<dbReference type="Pfam" id="PF02687">
    <property type="entry name" value="FtsX"/>
    <property type="match status" value="2"/>
</dbReference>
<dbReference type="Pfam" id="PF12704">
    <property type="entry name" value="MacB_PCD"/>
    <property type="match status" value="2"/>
</dbReference>
<feature type="transmembrane region" description="Helical" evidence="6">
    <location>
        <begin position="382"/>
        <end position="404"/>
    </location>
</feature>
<sequence length="801" mass="89418">MWKNYLKIAWRNIIRHKGYTFLNVAGLAIGIAACLVISFFIRNELGYDNYHQDADRVYRVAVDIQTSESNRVFAATCGPLAPALERDFPQVEASARLWQWHNLLVKYGEENIFYEDNYFLADPGIFDVLTVPLVKGDPKTALSRPSTLVIAEETARKYFGEEDPLGKVLEINGSEFEITGVMKNLPYNSHLDINFITSFATIENEDWFAGTLENWHSTMFYTYIKLHEHVDVPAFEEQVKTAADAYVGDIIKEWGIGYHYFLQPIKSIHLHSDLTGEAEVPGSAVNVYIFTVIAVLILLIASLNYINLTTAQSSNRAKEVGVRKVVGAAKAKIFNQFVSESLLLTAMALIFALLLVFITHPLFESLSGQTYNLSEVFTLQFIGMLIGLTFLVGMAAATYPALFLSSFRPVAVLKGGLNTVSKGASLRKVLVVGQFTISLMLIVGTIMVYRQLDFMKDQKLGFDREQMLVLPVRGGISIADRYEQVKEEFLNHSSIISLTASSDVPGKKVYNFAASLSGEEDDKGQSMYFMFVDADFLKTYGIEMLAGRPFNKELQTDAESAFLINEKAVKAFGWGTPEEAIGKKMNAGFGREGGEIIGVYKDFHYRSLQAPVEPLVLAIVPWRFNYISLKLNTMELPSTMAFVEKKWQELFPGSPYEYAFLDQEFDKQYAADEKTGRTFLVFTSIAIFIACLGLFGLATYIARQRTKEIGIRKVLGASVAGVVGMLSMDFVKLVMVAVLISTPLSYLLVSRWLENFAFRMEIGWVTFVAAGLTILVIALLTVSFQSVKAALANPVDSLRSE</sequence>
<feature type="transmembrane region" description="Helical" evidence="6">
    <location>
        <begin position="762"/>
        <end position="782"/>
    </location>
</feature>
<dbReference type="RefSeq" id="WP_377068569.1">
    <property type="nucleotide sequence ID" value="NZ_JBHSJJ010000019.1"/>
</dbReference>
<feature type="transmembrane region" description="Helical" evidence="6">
    <location>
        <begin position="714"/>
        <end position="742"/>
    </location>
</feature>
<dbReference type="InterPro" id="IPR003838">
    <property type="entry name" value="ABC3_permease_C"/>
</dbReference>
<evidence type="ECO:0000259" key="8">
    <source>
        <dbReference type="Pfam" id="PF12704"/>
    </source>
</evidence>
<feature type="domain" description="ABC3 transporter permease C-terminal" evidence="7">
    <location>
        <begin position="681"/>
        <end position="790"/>
    </location>
</feature>
<dbReference type="PANTHER" id="PTHR30572">
    <property type="entry name" value="MEMBRANE COMPONENT OF TRANSPORTER-RELATED"/>
    <property type="match status" value="1"/>
</dbReference>
<dbReference type="PANTHER" id="PTHR30572:SF18">
    <property type="entry name" value="ABC-TYPE MACROLIDE FAMILY EXPORT SYSTEM PERMEASE COMPONENT 2"/>
    <property type="match status" value="1"/>
</dbReference>
<protein>
    <submittedName>
        <fullName evidence="9">ABC transporter permease</fullName>
    </submittedName>
</protein>
<feature type="domain" description="MacB-like periplasmic core" evidence="8">
    <location>
        <begin position="503"/>
        <end position="604"/>
    </location>
</feature>
<feature type="transmembrane region" description="Helical" evidence="6">
    <location>
        <begin position="429"/>
        <end position="449"/>
    </location>
</feature>
<keyword evidence="4 6" id="KW-1133">Transmembrane helix</keyword>
<keyword evidence="10" id="KW-1185">Reference proteome</keyword>
<feature type="domain" description="ABC3 transporter permease C-terminal" evidence="7">
    <location>
        <begin position="292"/>
        <end position="406"/>
    </location>
</feature>
<dbReference type="InterPro" id="IPR050250">
    <property type="entry name" value="Macrolide_Exporter_MacB"/>
</dbReference>
<feature type="transmembrane region" description="Helical" evidence="6">
    <location>
        <begin position="679"/>
        <end position="702"/>
    </location>
</feature>
<evidence type="ECO:0000256" key="2">
    <source>
        <dbReference type="ARBA" id="ARBA00022475"/>
    </source>
</evidence>
<evidence type="ECO:0000256" key="6">
    <source>
        <dbReference type="SAM" id="Phobius"/>
    </source>
</evidence>
<evidence type="ECO:0000313" key="10">
    <source>
        <dbReference type="Proteomes" id="UP001595818"/>
    </source>
</evidence>
<dbReference type="InterPro" id="IPR025857">
    <property type="entry name" value="MacB_PCD"/>
</dbReference>
<feature type="transmembrane region" description="Helical" evidence="6">
    <location>
        <begin position="342"/>
        <end position="362"/>
    </location>
</feature>
<feature type="domain" description="MacB-like periplasmic core" evidence="8">
    <location>
        <begin position="20"/>
        <end position="241"/>
    </location>
</feature>
<keyword evidence="2" id="KW-1003">Cell membrane</keyword>
<reference evidence="10" key="1">
    <citation type="journal article" date="2019" name="Int. J. Syst. Evol. Microbiol.">
        <title>The Global Catalogue of Microorganisms (GCM) 10K type strain sequencing project: providing services to taxonomists for standard genome sequencing and annotation.</title>
        <authorList>
            <consortium name="The Broad Institute Genomics Platform"/>
            <consortium name="The Broad Institute Genome Sequencing Center for Infectious Disease"/>
            <person name="Wu L."/>
            <person name="Ma J."/>
        </authorList>
    </citation>
    <scope>NUCLEOTIDE SEQUENCE [LARGE SCALE GENOMIC DNA]</scope>
    <source>
        <strain evidence="10">CGMCC 4.7466</strain>
    </source>
</reference>
<comment type="subcellular location">
    <subcellularLocation>
        <location evidence="1">Cell membrane</location>
        <topology evidence="1">Multi-pass membrane protein</topology>
    </subcellularLocation>
</comment>
<evidence type="ECO:0000256" key="4">
    <source>
        <dbReference type="ARBA" id="ARBA00022989"/>
    </source>
</evidence>
<evidence type="ECO:0000256" key="5">
    <source>
        <dbReference type="ARBA" id="ARBA00023136"/>
    </source>
</evidence>
<evidence type="ECO:0000256" key="1">
    <source>
        <dbReference type="ARBA" id="ARBA00004651"/>
    </source>
</evidence>
<accession>A0ABV9T7Z6</accession>
<proteinExistence type="predicted"/>